<dbReference type="GO" id="GO:0016491">
    <property type="term" value="F:oxidoreductase activity"/>
    <property type="evidence" value="ECO:0007669"/>
    <property type="project" value="UniProtKB-KW"/>
</dbReference>
<dbReference type="PANTHER" id="PTHR42877:SF6">
    <property type="entry name" value="MONOOXYGENASE, PUTATIVE (AFU_ORTHOLOGUE AFUA_3G15050)-RELATED"/>
    <property type="match status" value="1"/>
</dbReference>
<evidence type="ECO:0000256" key="8">
    <source>
        <dbReference type="ARBA" id="ARBA00022827"/>
    </source>
</evidence>
<comment type="cofactor">
    <cofactor evidence="1">
        <name>FAD</name>
        <dbReference type="ChEBI" id="CHEBI:57692"/>
    </cofactor>
</comment>
<evidence type="ECO:0000256" key="10">
    <source>
        <dbReference type="ARBA" id="ARBA00023002"/>
    </source>
</evidence>
<gene>
    <name evidence="14" type="ORF">B0A52_06206</name>
</gene>
<evidence type="ECO:0000256" key="4">
    <source>
        <dbReference type="ARBA" id="ARBA00010139"/>
    </source>
</evidence>
<dbReference type="InterPro" id="IPR025700">
    <property type="entry name" value="Lys/Orn_oxygenase"/>
</dbReference>
<evidence type="ECO:0000256" key="13">
    <source>
        <dbReference type="ARBA" id="ARBA00049248"/>
    </source>
</evidence>
<comment type="catalytic activity">
    <reaction evidence="12">
        <text>L-ornithine + NADPH + O2 = N(5)-hydroxy-L-ornithine + NADP(+) + H2O</text>
        <dbReference type="Rhea" id="RHEA:41508"/>
        <dbReference type="ChEBI" id="CHEBI:15377"/>
        <dbReference type="ChEBI" id="CHEBI:15379"/>
        <dbReference type="ChEBI" id="CHEBI:46911"/>
        <dbReference type="ChEBI" id="CHEBI:57783"/>
        <dbReference type="ChEBI" id="CHEBI:58349"/>
        <dbReference type="ChEBI" id="CHEBI:78275"/>
        <dbReference type="EC" id="1.14.13.196"/>
    </reaction>
</comment>
<protein>
    <recommendedName>
        <fullName evidence="6">L-ornithine N(5)-monooxygenase</fullName>
        <ecNumber evidence="5">1.14.13.196</ecNumber>
    </recommendedName>
    <alternativeName>
        <fullName evidence="11">L-ornithine N(5)-oxygenase</fullName>
    </alternativeName>
</protein>
<evidence type="ECO:0000256" key="12">
    <source>
        <dbReference type="ARBA" id="ARBA00047598"/>
    </source>
</evidence>
<comment type="pathway">
    <text evidence="2">Siderophore biosynthesis.</text>
</comment>
<dbReference type="Gene3D" id="3.50.50.60">
    <property type="entry name" value="FAD/NAD(P)-binding domain"/>
    <property type="match status" value="2"/>
</dbReference>
<keyword evidence="10" id="KW-0560">Oxidoreductase</keyword>
<comment type="similarity">
    <text evidence="3">Belongs to the lysine N(6)-hydroxylase/L-ornithine N(5)-oxygenase family.</text>
</comment>
<evidence type="ECO:0000313" key="14">
    <source>
        <dbReference type="EMBL" id="RVX70035.1"/>
    </source>
</evidence>
<evidence type="ECO:0000313" key="15">
    <source>
        <dbReference type="Proteomes" id="UP000288859"/>
    </source>
</evidence>
<keyword evidence="9" id="KW-0521">NADP</keyword>
<reference evidence="14 15" key="1">
    <citation type="submission" date="2017-03" db="EMBL/GenBank/DDBJ databases">
        <title>Genomes of endolithic fungi from Antarctica.</title>
        <authorList>
            <person name="Coleine C."/>
            <person name="Masonjones S."/>
            <person name="Stajich J.E."/>
        </authorList>
    </citation>
    <scope>NUCLEOTIDE SEQUENCE [LARGE SCALE GENOMIC DNA]</scope>
    <source>
        <strain evidence="14 15">CCFEE 6314</strain>
    </source>
</reference>
<evidence type="ECO:0000256" key="9">
    <source>
        <dbReference type="ARBA" id="ARBA00022857"/>
    </source>
</evidence>
<comment type="similarity">
    <text evidence="4">Belongs to the FAD-binding monooxygenase family.</text>
</comment>
<evidence type="ECO:0000256" key="5">
    <source>
        <dbReference type="ARBA" id="ARBA00012881"/>
    </source>
</evidence>
<organism evidence="14 15">
    <name type="scientific">Exophiala mesophila</name>
    <name type="common">Black yeast-like fungus</name>
    <dbReference type="NCBI Taxonomy" id="212818"/>
    <lineage>
        <taxon>Eukaryota</taxon>
        <taxon>Fungi</taxon>
        <taxon>Dikarya</taxon>
        <taxon>Ascomycota</taxon>
        <taxon>Pezizomycotina</taxon>
        <taxon>Eurotiomycetes</taxon>
        <taxon>Chaetothyriomycetidae</taxon>
        <taxon>Chaetothyriales</taxon>
        <taxon>Herpotrichiellaceae</taxon>
        <taxon>Exophiala</taxon>
    </lineage>
</organism>
<dbReference type="PANTHER" id="PTHR42877">
    <property type="entry name" value="L-ORNITHINE N(5)-MONOOXYGENASE-RELATED"/>
    <property type="match status" value="1"/>
</dbReference>
<dbReference type="AlphaFoldDB" id="A0A438N319"/>
<dbReference type="Pfam" id="PF13434">
    <property type="entry name" value="Lys_Orn_oxgnase"/>
    <property type="match status" value="1"/>
</dbReference>
<evidence type="ECO:0000256" key="2">
    <source>
        <dbReference type="ARBA" id="ARBA00004924"/>
    </source>
</evidence>
<dbReference type="InterPro" id="IPR051209">
    <property type="entry name" value="FAD-bind_Monooxygenase_sf"/>
</dbReference>
<dbReference type="EMBL" id="NAJM01000025">
    <property type="protein sequence ID" value="RVX70035.1"/>
    <property type="molecule type" value="Genomic_DNA"/>
</dbReference>
<dbReference type="Proteomes" id="UP000288859">
    <property type="component" value="Unassembled WGS sequence"/>
</dbReference>
<dbReference type="OrthoDB" id="74360at2759"/>
<comment type="catalytic activity">
    <reaction evidence="13">
        <text>L-ornithine + NADH + O2 = N(5)-hydroxy-L-ornithine + NAD(+) + H2O</text>
        <dbReference type="Rhea" id="RHEA:41512"/>
        <dbReference type="ChEBI" id="CHEBI:15377"/>
        <dbReference type="ChEBI" id="CHEBI:15379"/>
        <dbReference type="ChEBI" id="CHEBI:46911"/>
        <dbReference type="ChEBI" id="CHEBI:57540"/>
        <dbReference type="ChEBI" id="CHEBI:57945"/>
        <dbReference type="ChEBI" id="CHEBI:78275"/>
        <dbReference type="EC" id="1.14.13.196"/>
    </reaction>
</comment>
<dbReference type="VEuPathDB" id="FungiDB:PV10_06005"/>
<dbReference type="Pfam" id="PF13450">
    <property type="entry name" value="NAD_binding_8"/>
    <property type="match status" value="1"/>
</dbReference>
<dbReference type="SUPFAM" id="SSF51905">
    <property type="entry name" value="FAD/NAD(P)-binding domain"/>
    <property type="match status" value="2"/>
</dbReference>
<evidence type="ECO:0000256" key="1">
    <source>
        <dbReference type="ARBA" id="ARBA00001974"/>
    </source>
</evidence>
<comment type="caution">
    <text evidence="14">The sequence shown here is derived from an EMBL/GenBank/DDBJ whole genome shotgun (WGS) entry which is preliminary data.</text>
</comment>
<evidence type="ECO:0000256" key="11">
    <source>
        <dbReference type="ARBA" id="ARBA00030351"/>
    </source>
</evidence>
<accession>A0A438N319</accession>
<keyword evidence="7" id="KW-0285">Flavoprotein</keyword>
<keyword evidence="8" id="KW-0274">FAD</keyword>
<evidence type="ECO:0000256" key="6">
    <source>
        <dbReference type="ARBA" id="ARBA00018612"/>
    </source>
</evidence>
<dbReference type="EC" id="1.14.13.196" evidence="5"/>
<name>A0A438N319_EXOME</name>
<dbReference type="InterPro" id="IPR036188">
    <property type="entry name" value="FAD/NAD-bd_sf"/>
</dbReference>
<sequence>MARAVERLAQVQNSLSAPAVAEKPWKPRDRPFNPSPPVKLIIVGAGVAGVAASILISRKVKNLSYIVYERQNTVGGTWAQNRYPGVRCDIPSHSYQLSFAPNPRWSEYYSSGKEIREYYEGLVKDYGVAEHLRLKHEVLSAKWSDEIHQWQVTIKNIDTGEVFVDTAHFFVEAAGRLNVPKFPNIPGLDDRFKGTVVHTSQWTDDLTREISGKRIAVIGNGASGQQFLANIIDKPTHVDHYVRSRQWIVPAFSPTFVAATKEVLGGYVFTQEEKDRFVQDPQAYLEYRKSIEKGLHGRFEGTILGSESNNKAWENSRQALWERLGGDQAWFARLVPSFAPGCKRPTPSAGYIEAIQSSKVDYVDDVRISHATADGLVTEDGTERKVDMIVTATGFKNGFLPLFPTIGKDGRDLSKYWATNGPIGYPKTYFGIMAPKIPNWFAVVQVQGQGYLAIYPSEEATEDFDEIIVRHFEDKAITDDCDGWWKAGFGKSRPLLSWPGSGHHRFGITRDPRWEDFVFERTEQGNRNRYEYFGSGHTEREKNGEEILKYLREVGTVDLETVHEAWNE</sequence>
<dbReference type="PRINTS" id="PR00368">
    <property type="entry name" value="FADPNR"/>
</dbReference>
<evidence type="ECO:0000256" key="7">
    <source>
        <dbReference type="ARBA" id="ARBA00022630"/>
    </source>
</evidence>
<proteinExistence type="inferred from homology"/>
<evidence type="ECO:0000256" key="3">
    <source>
        <dbReference type="ARBA" id="ARBA00007588"/>
    </source>
</evidence>